<dbReference type="OrthoDB" id="2936081at2"/>
<dbReference type="AlphaFoldDB" id="A0A5B7YEQ0"/>
<dbReference type="KEGG" id="salk:FBQ74_10130"/>
<gene>
    <name evidence="1" type="ORF">FBQ74_10130</name>
</gene>
<reference evidence="1 2" key="1">
    <citation type="submission" date="2019-04" db="EMBL/GenBank/DDBJ databases">
        <title>Salinimonas iocasae sp. nov., a halophilic bacterium isolated from the outer tube casing of tubeworms in Okinawa Trough.</title>
        <authorList>
            <person name="Zhang H."/>
            <person name="Wang H."/>
            <person name="Li C."/>
        </authorList>
    </citation>
    <scope>NUCLEOTIDE SEQUENCE [LARGE SCALE GENOMIC DNA]</scope>
    <source>
        <strain evidence="1 2">KX18D6</strain>
    </source>
</reference>
<name>A0A5B7YEQ0_9ALTE</name>
<evidence type="ECO:0000313" key="1">
    <source>
        <dbReference type="EMBL" id="QCZ93820.1"/>
    </source>
</evidence>
<dbReference type="InterPro" id="IPR021284">
    <property type="entry name" value="DUF2750"/>
</dbReference>
<organism evidence="1 2">
    <name type="scientific">Salinimonas iocasae</name>
    <dbReference type="NCBI Taxonomy" id="2572577"/>
    <lineage>
        <taxon>Bacteria</taxon>
        <taxon>Pseudomonadati</taxon>
        <taxon>Pseudomonadota</taxon>
        <taxon>Gammaproteobacteria</taxon>
        <taxon>Alteromonadales</taxon>
        <taxon>Alteromonadaceae</taxon>
        <taxon>Alteromonas/Salinimonas group</taxon>
        <taxon>Salinimonas</taxon>
    </lineage>
</organism>
<dbReference type="RefSeq" id="WP_139756563.1">
    <property type="nucleotide sequence ID" value="NZ_CP039852.1"/>
</dbReference>
<proteinExistence type="predicted"/>
<accession>A0A5B7YEQ0</accession>
<keyword evidence="2" id="KW-1185">Reference proteome</keyword>
<evidence type="ECO:0000313" key="2">
    <source>
        <dbReference type="Proteomes" id="UP000304912"/>
    </source>
</evidence>
<sequence length="142" mass="15662">MFPETITTTLSSAIVKQAASLDASQRQELFLHYVEKAGQIWMKQGRDGYVMIAPDQAEAVADFSAILPLWPHKDLVHLWAPANSQDSEPANVSLDDFCETWLPGLQKNNIGLLLFPTDEDAGVVLSADELSDSLFESDNKRG</sequence>
<dbReference type="Proteomes" id="UP000304912">
    <property type="component" value="Chromosome"/>
</dbReference>
<dbReference type="Pfam" id="PF11042">
    <property type="entry name" value="DUF2750"/>
    <property type="match status" value="1"/>
</dbReference>
<dbReference type="EMBL" id="CP039852">
    <property type="protein sequence ID" value="QCZ93820.1"/>
    <property type="molecule type" value="Genomic_DNA"/>
</dbReference>
<protein>
    <submittedName>
        <fullName evidence="1">DUF2750 domain-containing protein</fullName>
    </submittedName>
</protein>